<dbReference type="PANTHER" id="PTHR21641">
    <property type="entry name" value="TRANSLATION INITIATION FACTOR-RELATED"/>
    <property type="match status" value="1"/>
</dbReference>
<keyword evidence="5" id="KW-0648">Protein biosynthesis</keyword>
<dbReference type="InterPro" id="IPR001253">
    <property type="entry name" value="TIF_eIF-1A"/>
</dbReference>
<name>A0A2H1V2V0_SPOFR</name>
<feature type="region of interest" description="Disordered" evidence="6">
    <location>
        <begin position="126"/>
        <end position="170"/>
    </location>
</feature>
<evidence type="ECO:0000256" key="5">
    <source>
        <dbReference type="PROSITE-ProRule" id="PRU00181"/>
    </source>
</evidence>
<evidence type="ECO:0000256" key="2">
    <source>
        <dbReference type="ARBA" id="ARBA00020989"/>
    </source>
</evidence>
<dbReference type="GO" id="GO:0003723">
    <property type="term" value="F:RNA binding"/>
    <property type="evidence" value="ECO:0007669"/>
    <property type="project" value="UniProtKB-KW"/>
</dbReference>
<dbReference type="InterPro" id="IPR039294">
    <property type="entry name" value="EIF1AD"/>
</dbReference>
<proteinExistence type="inferred from homology"/>
<dbReference type="Gene3D" id="2.40.50.140">
    <property type="entry name" value="Nucleic acid-binding proteins"/>
    <property type="match status" value="1"/>
</dbReference>
<dbReference type="SUPFAM" id="SSF50249">
    <property type="entry name" value="Nucleic acid-binding proteins"/>
    <property type="match status" value="1"/>
</dbReference>
<dbReference type="GO" id="GO:0005634">
    <property type="term" value="C:nucleus"/>
    <property type="evidence" value="ECO:0007669"/>
    <property type="project" value="TreeGrafter"/>
</dbReference>
<evidence type="ECO:0000256" key="3">
    <source>
        <dbReference type="ARBA" id="ARBA00022884"/>
    </source>
</evidence>
<accession>A0A2H1V2V0</accession>
<sequence>MSRVTKRKHVMGEDTWNDDELPKENQSIVKVLKNRGNNLHSVITPTGEEYLVSMPTKFRRNIWVRRGSFLVVEPIPEGGKVKAEIVKIMNKNSITYYKEKKVWPKEFDDIQEPSDGDDHYEVYYVFEDNNEDEEPIESESDDDDYDDVSTDSEAEPWDYSETDSGHDTDE</sequence>
<comment type="similarity">
    <text evidence="1">Belongs to the EIF1AD family.</text>
</comment>
<keyword evidence="3" id="KW-0694">RNA-binding</keyword>
<evidence type="ECO:0000313" key="8">
    <source>
        <dbReference type="EMBL" id="SOQ35163.1"/>
    </source>
</evidence>
<feature type="compositionally biased region" description="Acidic residues" evidence="6">
    <location>
        <begin position="128"/>
        <end position="161"/>
    </location>
</feature>
<dbReference type="SMART" id="SM00652">
    <property type="entry name" value="eIF1a"/>
    <property type="match status" value="1"/>
</dbReference>
<gene>
    <name evidence="8" type="ORF">SFRICE_011255</name>
</gene>
<dbReference type="InterPro" id="IPR012340">
    <property type="entry name" value="NA-bd_OB-fold"/>
</dbReference>
<dbReference type="EMBL" id="ODYU01000420">
    <property type="protein sequence ID" value="SOQ35163.1"/>
    <property type="molecule type" value="Genomic_DNA"/>
</dbReference>
<keyword evidence="5" id="KW-0396">Initiation factor</keyword>
<dbReference type="AlphaFoldDB" id="A0A2H1V2V0"/>
<evidence type="ECO:0000256" key="1">
    <source>
        <dbReference type="ARBA" id="ARBA00007340"/>
    </source>
</evidence>
<reference evidence="8" key="1">
    <citation type="submission" date="2016-07" db="EMBL/GenBank/DDBJ databases">
        <authorList>
            <person name="Bretaudeau A."/>
        </authorList>
    </citation>
    <scope>NUCLEOTIDE SEQUENCE</scope>
    <source>
        <strain evidence="8">Rice</strain>
        <tissue evidence="8">Whole body</tissue>
    </source>
</reference>
<dbReference type="PROSITE" id="PS50832">
    <property type="entry name" value="S1_IF1_TYPE"/>
    <property type="match status" value="1"/>
</dbReference>
<dbReference type="InterPro" id="IPR006196">
    <property type="entry name" value="RNA-binding_domain_S1_IF1"/>
</dbReference>
<dbReference type="Pfam" id="PF01176">
    <property type="entry name" value="eIF-1a"/>
    <property type="match status" value="1"/>
</dbReference>
<evidence type="ECO:0000256" key="6">
    <source>
        <dbReference type="SAM" id="MobiDB-lite"/>
    </source>
</evidence>
<organism evidence="8">
    <name type="scientific">Spodoptera frugiperda</name>
    <name type="common">Fall armyworm</name>
    <dbReference type="NCBI Taxonomy" id="7108"/>
    <lineage>
        <taxon>Eukaryota</taxon>
        <taxon>Metazoa</taxon>
        <taxon>Ecdysozoa</taxon>
        <taxon>Arthropoda</taxon>
        <taxon>Hexapoda</taxon>
        <taxon>Insecta</taxon>
        <taxon>Pterygota</taxon>
        <taxon>Neoptera</taxon>
        <taxon>Endopterygota</taxon>
        <taxon>Lepidoptera</taxon>
        <taxon>Glossata</taxon>
        <taxon>Ditrysia</taxon>
        <taxon>Noctuoidea</taxon>
        <taxon>Noctuidae</taxon>
        <taxon>Amphipyrinae</taxon>
        <taxon>Spodoptera</taxon>
    </lineage>
</organism>
<dbReference type="PANTHER" id="PTHR21641:SF0">
    <property type="entry name" value="RNA-BINDING PROTEIN EIF1AD-RELATED"/>
    <property type="match status" value="1"/>
</dbReference>
<feature type="domain" description="S1-like" evidence="7">
    <location>
        <begin position="17"/>
        <end position="90"/>
    </location>
</feature>
<protein>
    <recommendedName>
        <fullName evidence="2">Probable RNA-binding protein EIF1AD</fullName>
    </recommendedName>
    <alternativeName>
        <fullName evidence="4">Eukaryotic translation initiation factor 1A domain-containing protein</fullName>
    </alternativeName>
</protein>
<dbReference type="GO" id="GO:0003743">
    <property type="term" value="F:translation initiation factor activity"/>
    <property type="evidence" value="ECO:0007669"/>
    <property type="project" value="UniProtKB-UniRule"/>
</dbReference>
<evidence type="ECO:0000256" key="4">
    <source>
        <dbReference type="ARBA" id="ARBA00031998"/>
    </source>
</evidence>
<evidence type="ECO:0000259" key="7">
    <source>
        <dbReference type="PROSITE" id="PS50832"/>
    </source>
</evidence>